<dbReference type="Proteomes" id="UP000738349">
    <property type="component" value="Unassembled WGS sequence"/>
</dbReference>
<evidence type="ECO:0000313" key="3">
    <source>
        <dbReference type="EMBL" id="KAH7148524.1"/>
    </source>
</evidence>
<keyword evidence="2" id="KW-0812">Transmembrane</keyword>
<proteinExistence type="predicted"/>
<feature type="transmembrane region" description="Helical" evidence="2">
    <location>
        <begin position="396"/>
        <end position="418"/>
    </location>
</feature>
<accession>A0A9P9EYX1</accession>
<name>A0A9P9EYX1_9HYPO</name>
<dbReference type="OrthoDB" id="3642468at2759"/>
<organism evidence="3 4">
    <name type="scientific">Dactylonectria macrodidyma</name>
    <dbReference type="NCBI Taxonomy" id="307937"/>
    <lineage>
        <taxon>Eukaryota</taxon>
        <taxon>Fungi</taxon>
        <taxon>Dikarya</taxon>
        <taxon>Ascomycota</taxon>
        <taxon>Pezizomycotina</taxon>
        <taxon>Sordariomycetes</taxon>
        <taxon>Hypocreomycetidae</taxon>
        <taxon>Hypocreales</taxon>
        <taxon>Nectriaceae</taxon>
        <taxon>Dactylonectria</taxon>
    </lineage>
</organism>
<evidence type="ECO:0000313" key="4">
    <source>
        <dbReference type="Proteomes" id="UP000738349"/>
    </source>
</evidence>
<dbReference type="EMBL" id="JAGMUV010000007">
    <property type="protein sequence ID" value="KAH7148524.1"/>
    <property type="molecule type" value="Genomic_DNA"/>
</dbReference>
<evidence type="ECO:0000256" key="1">
    <source>
        <dbReference type="SAM" id="Coils"/>
    </source>
</evidence>
<keyword evidence="4" id="KW-1185">Reference proteome</keyword>
<feature type="transmembrane region" description="Helical" evidence="2">
    <location>
        <begin position="351"/>
        <end position="369"/>
    </location>
</feature>
<reference evidence="3" key="1">
    <citation type="journal article" date="2021" name="Nat. Commun.">
        <title>Genetic determinants of endophytism in the Arabidopsis root mycobiome.</title>
        <authorList>
            <person name="Mesny F."/>
            <person name="Miyauchi S."/>
            <person name="Thiergart T."/>
            <person name="Pickel B."/>
            <person name="Atanasova L."/>
            <person name="Karlsson M."/>
            <person name="Huettel B."/>
            <person name="Barry K.W."/>
            <person name="Haridas S."/>
            <person name="Chen C."/>
            <person name="Bauer D."/>
            <person name="Andreopoulos W."/>
            <person name="Pangilinan J."/>
            <person name="LaButti K."/>
            <person name="Riley R."/>
            <person name="Lipzen A."/>
            <person name="Clum A."/>
            <person name="Drula E."/>
            <person name="Henrissat B."/>
            <person name="Kohler A."/>
            <person name="Grigoriev I.V."/>
            <person name="Martin F.M."/>
            <person name="Hacquard S."/>
        </authorList>
    </citation>
    <scope>NUCLEOTIDE SEQUENCE</scope>
    <source>
        <strain evidence="3">MPI-CAGE-AT-0147</strain>
    </source>
</reference>
<dbReference type="AlphaFoldDB" id="A0A9P9EYX1"/>
<dbReference type="Gene3D" id="1.20.58.340">
    <property type="entry name" value="Magnesium transport protein CorA, transmembrane region"/>
    <property type="match status" value="1"/>
</dbReference>
<protein>
    <submittedName>
        <fullName evidence="3">Uncharacterized protein</fullName>
    </submittedName>
</protein>
<feature type="coiled-coil region" evidence="1">
    <location>
        <begin position="203"/>
        <end position="262"/>
    </location>
</feature>
<keyword evidence="2" id="KW-1133">Transmembrane helix</keyword>
<keyword evidence="2" id="KW-0472">Membrane</keyword>
<evidence type="ECO:0000256" key="2">
    <source>
        <dbReference type="SAM" id="Phobius"/>
    </source>
</evidence>
<sequence>MDEIYKKIADFNPRRFSHSPDVRDFDITELWRSGKSGAVRAVDRRIVVTDIAAWLANESQPTKVGTESLVLRLVWTSLDFEHKTVTVGLPETALTAILDKFGLKLAHSYLLSCVTGINAFPKNVTPGFEQQAYSFSYAPKIASSWSHTWFTDKASLRHPVTYGIVLAGVAQKEVLKKLLHNMWQPNLSSHAMFPAFLYTFMLSAEIEKTVESMKARIQAVESRTGYQGFKTTRGTTVIGIGLGELSAEMSGYASKLASAERKSMTLEKLMDFILKHTGPPVGAVSESDSLMKNHTSVLKQRLDMQVLDKSYTLKRVQVQIEALVNLISQHDNINNTDIAISSHRDASSMKTLAFVTMFFLPGSFVAALFSTDCFGWDKLDDKDKSIGVPTTPQFKLYWAITIPMTVLTFVLYFVWLAIQAYQSKIHAQLGNAPPDDANNKDKQETETALLAKKRFSMLR</sequence>
<comment type="caution">
    <text evidence="3">The sequence shown here is derived from an EMBL/GenBank/DDBJ whole genome shotgun (WGS) entry which is preliminary data.</text>
</comment>
<gene>
    <name evidence="3" type="ORF">EDB81DRAFT_465341</name>
</gene>
<keyword evidence="1" id="KW-0175">Coiled coil</keyword>